<gene>
    <name evidence="2" type="ordered locus">mru_0596</name>
</gene>
<proteinExistence type="predicted"/>
<organism evidence="2 3">
    <name type="scientific">Methanobrevibacter ruminantium (strain ATCC 35063 / DSM 1093 / JCM 13430 / OCM 146 / M1)</name>
    <name type="common">Methanobacterium ruminantium</name>
    <dbReference type="NCBI Taxonomy" id="634498"/>
    <lineage>
        <taxon>Archaea</taxon>
        <taxon>Methanobacteriati</taxon>
        <taxon>Methanobacteriota</taxon>
        <taxon>Methanomada group</taxon>
        <taxon>Methanobacteria</taxon>
        <taxon>Methanobacteriales</taxon>
        <taxon>Methanobacteriaceae</taxon>
        <taxon>Methanobrevibacter</taxon>
    </lineage>
</organism>
<keyword evidence="1" id="KW-0812">Transmembrane</keyword>
<reference evidence="2 3" key="1">
    <citation type="journal article" date="2010" name="PLoS ONE">
        <title>The genome sequence of the rumen methanogen Methanobrevibacter ruminantium reveals new possibilities for controlling ruminant methane emissions.</title>
        <authorList>
            <person name="Leahy S.C."/>
            <person name="Kelly W.J."/>
            <person name="Altermann E."/>
            <person name="Ronimus R.S."/>
            <person name="Yeoman C.J."/>
            <person name="Pacheco D.M."/>
            <person name="Li D."/>
            <person name="Kong Z."/>
            <person name="McTavish S."/>
            <person name="Sang C."/>
            <person name="Lambie S.C."/>
            <person name="Janssen P.H."/>
            <person name="Dey D."/>
            <person name="Attwood G.T."/>
        </authorList>
    </citation>
    <scope>NUCLEOTIDE SEQUENCE [LARGE SCALE GENOMIC DNA]</scope>
    <source>
        <strain evidence="3">ATCC 35063 / DSM 1093 / JCM 13430 / OCM 146 / M1</strain>
    </source>
</reference>
<evidence type="ECO:0000313" key="3">
    <source>
        <dbReference type="Proteomes" id="UP000008680"/>
    </source>
</evidence>
<evidence type="ECO:0000256" key="1">
    <source>
        <dbReference type="SAM" id="Phobius"/>
    </source>
</evidence>
<keyword evidence="1" id="KW-0472">Membrane</keyword>
<dbReference type="RefSeq" id="WP_012955398.1">
    <property type="nucleotide sequence ID" value="NC_013790.1"/>
</dbReference>
<dbReference type="HOGENOM" id="CLU_1567171_0_0_2"/>
<protein>
    <submittedName>
        <fullName evidence="2">Uncharacterized protein</fullName>
    </submittedName>
</protein>
<keyword evidence="1" id="KW-1133">Transmembrane helix</keyword>
<keyword evidence="3" id="KW-1185">Reference proteome</keyword>
<dbReference type="EMBL" id="CP001719">
    <property type="protein sequence ID" value="ADC46447.1"/>
    <property type="molecule type" value="Genomic_DNA"/>
</dbReference>
<name>D3E1N6_METRM</name>
<dbReference type="PATRIC" id="fig|634498.28.peg.599"/>
<feature type="transmembrane region" description="Helical" evidence="1">
    <location>
        <begin position="72"/>
        <end position="96"/>
    </location>
</feature>
<dbReference type="OrthoDB" id="76617at2157"/>
<evidence type="ECO:0000313" key="2">
    <source>
        <dbReference type="EMBL" id="ADC46447.1"/>
    </source>
</evidence>
<accession>D3E1N6</accession>
<feature type="transmembrane region" description="Helical" evidence="1">
    <location>
        <begin position="49"/>
        <end position="65"/>
    </location>
</feature>
<sequence>MVDAEKAKQPKERKNKNSNLPDIDFKALIFGAAAYAFFPLVAYQYNLDILMVFAAIGPLYIGYTAKTELKSIILGIVGATPLLYLAFSGMLGSYGSGEMADIIMTVGILGLGALMGYFGGYLYRDRQRNKAKAGGIVVEDTPKKEKQFEDTGSVKKNVANLFLPKSRRKK</sequence>
<dbReference type="eggNOG" id="arCOG12628">
    <property type="taxonomic scope" value="Archaea"/>
</dbReference>
<dbReference type="AlphaFoldDB" id="D3E1N6"/>
<dbReference type="KEGG" id="mru:mru_0596"/>
<dbReference type="Proteomes" id="UP000008680">
    <property type="component" value="Chromosome"/>
</dbReference>
<dbReference type="GeneID" id="8770243"/>
<feature type="transmembrane region" description="Helical" evidence="1">
    <location>
        <begin position="102"/>
        <end position="123"/>
    </location>
</feature>